<dbReference type="InterPro" id="IPR003399">
    <property type="entry name" value="Mce/MlaD"/>
</dbReference>
<evidence type="ECO:0000313" key="4">
    <source>
        <dbReference type="EMBL" id="RNL62791.1"/>
    </source>
</evidence>
<dbReference type="OrthoDB" id="4516955at2"/>
<feature type="signal peptide" evidence="1">
    <location>
        <begin position="1"/>
        <end position="29"/>
    </location>
</feature>
<dbReference type="PANTHER" id="PTHR33371">
    <property type="entry name" value="INTERMEMBRANE PHOSPHOLIPID TRANSPORT SYSTEM BINDING PROTEIN MLAD-RELATED"/>
    <property type="match status" value="1"/>
</dbReference>
<dbReference type="PANTHER" id="PTHR33371:SF4">
    <property type="entry name" value="INTERMEMBRANE PHOSPHOLIPID TRANSPORT SYSTEM BINDING PROTEIN MLAD"/>
    <property type="match status" value="1"/>
</dbReference>
<evidence type="ECO:0000313" key="5">
    <source>
        <dbReference type="Proteomes" id="UP000267128"/>
    </source>
</evidence>
<feature type="chain" id="PRO_5018288196" evidence="1">
    <location>
        <begin position="30"/>
        <end position="410"/>
    </location>
</feature>
<evidence type="ECO:0000259" key="2">
    <source>
        <dbReference type="Pfam" id="PF02470"/>
    </source>
</evidence>
<sequence>MSAVLRSPKMIAIGVVAAVLLALAMSAFADGKRTVVAYFTEAKGVYVGDDVTVLGVPVGTISKITPSRDQVRVEMEINDDQKLPADARAAIVSKSLVSVRAIVIGPVYDGGPVLADGAAIPLARTTVPVEFDRVKDELVKLTAALGPQGANKKGAASDLVSSTAKYLEGHGADINQTIEDLSQAAKVLADNKGETFATVRNLNIFVQALQQSDDQVRAFETQLASASAVVAKNRTDISQAAREFKNLLKEGKHFFDTDGKALAETLKSLEATTSVLSENRQSIADLLQVTPTAISNLYNILDPRGPAITGALAVSNFGDPAYIVCGGLFALGGDTADCKKALEPLAEYFKFSAPPIGLNPINSDGLPPGALTTPDQADILGKSSQGTAGKSKTEEADLISQLSTLLGGGR</sequence>
<dbReference type="EMBL" id="RJSE01000007">
    <property type="protein sequence ID" value="RNL62791.1"/>
    <property type="molecule type" value="Genomic_DNA"/>
</dbReference>
<organism evidence="4 5">
    <name type="scientific">Nocardioides marmoriginsengisoli</name>
    <dbReference type="NCBI Taxonomy" id="661483"/>
    <lineage>
        <taxon>Bacteria</taxon>
        <taxon>Bacillati</taxon>
        <taxon>Actinomycetota</taxon>
        <taxon>Actinomycetes</taxon>
        <taxon>Propionibacteriales</taxon>
        <taxon>Nocardioidaceae</taxon>
        <taxon>Nocardioides</taxon>
    </lineage>
</organism>
<dbReference type="Pfam" id="PF02470">
    <property type="entry name" value="MlaD"/>
    <property type="match status" value="1"/>
</dbReference>
<dbReference type="Proteomes" id="UP000267128">
    <property type="component" value="Unassembled WGS sequence"/>
</dbReference>
<dbReference type="Pfam" id="PF11887">
    <property type="entry name" value="Mce4_CUP1"/>
    <property type="match status" value="1"/>
</dbReference>
<feature type="domain" description="Mce/MlaD" evidence="2">
    <location>
        <begin position="32"/>
        <end position="104"/>
    </location>
</feature>
<reference evidence="4 5" key="1">
    <citation type="submission" date="2018-11" db="EMBL/GenBank/DDBJ databases">
        <authorList>
            <person name="Li F."/>
        </authorList>
    </citation>
    <scope>NUCLEOTIDE SEQUENCE [LARGE SCALE GENOMIC DNA]</scope>
    <source>
        <strain evidence="4 5">Gsoil 097</strain>
    </source>
</reference>
<dbReference type="InterPro" id="IPR024516">
    <property type="entry name" value="Mce_C"/>
</dbReference>
<evidence type="ECO:0000259" key="3">
    <source>
        <dbReference type="Pfam" id="PF11887"/>
    </source>
</evidence>
<keyword evidence="1" id="KW-0732">Signal</keyword>
<dbReference type="RefSeq" id="WP_123228085.1">
    <property type="nucleotide sequence ID" value="NZ_RJSE01000007.1"/>
</dbReference>
<dbReference type="GO" id="GO:0005576">
    <property type="term" value="C:extracellular region"/>
    <property type="evidence" value="ECO:0007669"/>
    <property type="project" value="TreeGrafter"/>
</dbReference>
<protein>
    <submittedName>
        <fullName evidence="4">MCE family protein</fullName>
    </submittedName>
</protein>
<name>A0A3N0CHQ8_9ACTN</name>
<dbReference type="AlphaFoldDB" id="A0A3N0CHQ8"/>
<dbReference type="InterPro" id="IPR052336">
    <property type="entry name" value="MlaD_Phospholipid_Transporter"/>
</dbReference>
<gene>
    <name evidence="4" type="ORF">EFK50_13675</name>
</gene>
<proteinExistence type="predicted"/>
<dbReference type="InterPro" id="IPR005693">
    <property type="entry name" value="Mce"/>
</dbReference>
<feature type="domain" description="Mammalian cell entry C-terminal" evidence="3">
    <location>
        <begin position="114"/>
        <end position="289"/>
    </location>
</feature>
<evidence type="ECO:0000256" key="1">
    <source>
        <dbReference type="SAM" id="SignalP"/>
    </source>
</evidence>
<keyword evidence="5" id="KW-1185">Reference proteome</keyword>
<dbReference type="NCBIfam" id="TIGR00996">
    <property type="entry name" value="Mtu_fam_mce"/>
    <property type="match status" value="1"/>
</dbReference>
<comment type="caution">
    <text evidence="4">The sequence shown here is derived from an EMBL/GenBank/DDBJ whole genome shotgun (WGS) entry which is preliminary data.</text>
</comment>
<accession>A0A3N0CHQ8</accession>